<evidence type="ECO:0000313" key="1">
    <source>
        <dbReference type="EMBL" id="QIH78293.1"/>
    </source>
</evidence>
<name>A0AAE6X1K4_9STAP</name>
<gene>
    <name evidence="1" type="ORF">GTN30_06375</name>
</gene>
<dbReference type="Proteomes" id="UP000501122">
    <property type="component" value="Chromosome"/>
</dbReference>
<dbReference type="AlphaFoldDB" id="A0AAE6X1K4"/>
<dbReference type="Gene3D" id="1.10.4010.10">
    <property type="entry name" value="Type II deoxyuridine triphosphatase"/>
    <property type="match status" value="1"/>
</dbReference>
<sequence length="171" mass="20787">MIKMTTELFNKFSTKQEELDSMIREKFGISDDEWKHRLDVNHSIALQTEVSEFINECHDLWKYWKQKAVVPERIIDEAIDIIHFMHLIHNKSDVGNRKFVNKLNHFIEVYDKLKPGKEYVLYNLNSEIDYPEEKYAKLLYILDHYAFTLEDIEKAYDKKWNENHARQQRNY</sequence>
<dbReference type="CDD" id="cd11527">
    <property type="entry name" value="NTP-PPase_dUTPase"/>
    <property type="match status" value="1"/>
</dbReference>
<dbReference type="SUPFAM" id="SSF101386">
    <property type="entry name" value="all-alpha NTP pyrophosphatases"/>
    <property type="match status" value="1"/>
</dbReference>
<organism evidence="1 2">
    <name type="scientific">Macrococcoides canis</name>
    <dbReference type="NCBI Taxonomy" id="1855823"/>
    <lineage>
        <taxon>Bacteria</taxon>
        <taxon>Bacillati</taxon>
        <taxon>Bacillota</taxon>
        <taxon>Bacilli</taxon>
        <taxon>Bacillales</taxon>
        <taxon>Staphylococcaceae</taxon>
        <taxon>Macrococcoides</taxon>
    </lineage>
</organism>
<dbReference type="InterPro" id="IPR014871">
    <property type="entry name" value="dUTPase/dCTP_pyrophosphatase"/>
</dbReference>
<proteinExistence type="predicted"/>
<dbReference type="Pfam" id="PF08761">
    <property type="entry name" value="dUTPase_2"/>
    <property type="match status" value="1"/>
</dbReference>
<accession>A0AAE6X1K4</accession>
<dbReference type="EMBL" id="CP047363">
    <property type="protein sequence ID" value="QIH78293.1"/>
    <property type="molecule type" value="Genomic_DNA"/>
</dbReference>
<protein>
    <recommendedName>
        <fullName evidence="3">dUTPase</fullName>
    </recommendedName>
</protein>
<evidence type="ECO:0008006" key="3">
    <source>
        <dbReference type="Google" id="ProtNLM"/>
    </source>
</evidence>
<dbReference type="RefSeq" id="WP_164953418.1">
    <property type="nucleotide sequence ID" value="NZ_CP047363.1"/>
</dbReference>
<reference evidence="1" key="1">
    <citation type="journal article" date="2020" name="Antimicrob. Agents Chemother.">
        <title>The novel macrolide resistance genes mef(D), msr(F) and msr(H) are present on resistance islands in Macrococcus canis, Macrococcus caseolyticus and Staphylococcus aureus.</title>
        <authorList>
            <person name="Schwendener S."/>
            <person name="Dona V."/>
            <person name="Perreten V."/>
        </authorList>
    </citation>
    <scope>NUCLEOTIDE SEQUENCE</scope>
    <source>
        <strain evidence="1">Epi0076A</strain>
    </source>
</reference>
<evidence type="ECO:0000313" key="2">
    <source>
        <dbReference type="Proteomes" id="UP000501122"/>
    </source>
</evidence>